<name>A0A3P3XLI0_9SPIR</name>
<dbReference type="EMBL" id="FWDM01000037">
    <property type="protein sequence ID" value="SLM15571.1"/>
    <property type="molecule type" value="Genomic_DNA"/>
</dbReference>
<evidence type="ECO:0000313" key="1">
    <source>
        <dbReference type="EMBL" id="SLM15571.1"/>
    </source>
</evidence>
<proteinExistence type="predicted"/>
<accession>A0A3P3XLI0</accession>
<gene>
    <name evidence="1" type="ORF">SPIROBIBN47_50067</name>
</gene>
<sequence length="94" mass="10732">MKRRQIVKLFKRGLTLDGNFALSASWEDGGSFEASLWPARKTGQREGQRYLLVAKAGIGLEPYDRIETAQGLFRVLWVRIFPKHTEALVEKEVV</sequence>
<organism evidence="1">
    <name type="scientific">uncultured spirochete</name>
    <dbReference type="NCBI Taxonomy" id="156406"/>
    <lineage>
        <taxon>Bacteria</taxon>
        <taxon>Pseudomonadati</taxon>
        <taxon>Spirochaetota</taxon>
        <taxon>Spirochaetia</taxon>
        <taxon>Spirochaetales</taxon>
        <taxon>environmental samples</taxon>
    </lineage>
</organism>
<protein>
    <submittedName>
        <fullName evidence="1">Uncharacterized protein</fullName>
    </submittedName>
</protein>
<reference evidence="1" key="1">
    <citation type="submission" date="2017-02" db="EMBL/GenBank/DDBJ databases">
        <authorList>
            <person name="Regsiter A."/>
            <person name="William W."/>
        </authorList>
    </citation>
    <scope>NUCLEOTIDE SEQUENCE</scope>
    <source>
        <strain evidence="1">Bib</strain>
    </source>
</reference>
<dbReference type="AlphaFoldDB" id="A0A3P3XLI0"/>